<accession>A0AAE1HR66</accession>
<proteinExistence type="predicted"/>
<evidence type="ECO:0000313" key="1">
    <source>
        <dbReference type="EMBL" id="KAK3925989.1"/>
    </source>
</evidence>
<protein>
    <submittedName>
        <fullName evidence="1">Glyceraldehyde-3-phosphate dehydrogenase</fullName>
    </submittedName>
</protein>
<organism evidence="1 2">
    <name type="scientific">Frankliniella fusca</name>
    <dbReference type="NCBI Taxonomy" id="407009"/>
    <lineage>
        <taxon>Eukaryota</taxon>
        <taxon>Metazoa</taxon>
        <taxon>Ecdysozoa</taxon>
        <taxon>Arthropoda</taxon>
        <taxon>Hexapoda</taxon>
        <taxon>Insecta</taxon>
        <taxon>Pterygota</taxon>
        <taxon>Neoptera</taxon>
        <taxon>Paraneoptera</taxon>
        <taxon>Thysanoptera</taxon>
        <taxon>Terebrantia</taxon>
        <taxon>Thripoidea</taxon>
        <taxon>Thripidae</taxon>
        <taxon>Frankliniella</taxon>
    </lineage>
</organism>
<keyword evidence="2" id="KW-1185">Reference proteome</keyword>
<dbReference type="AlphaFoldDB" id="A0AAE1HR66"/>
<name>A0AAE1HR66_9NEOP</name>
<reference evidence="1" key="2">
    <citation type="journal article" date="2023" name="BMC Genomics">
        <title>Pest status, molecular evolution, and epigenetic factors derived from the genome assembly of Frankliniella fusca, a thysanopteran phytovirus vector.</title>
        <authorList>
            <person name="Catto M.A."/>
            <person name="Labadie P.E."/>
            <person name="Jacobson A.L."/>
            <person name="Kennedy G.G."/>
            <person name="Srinivasan R."/>
            <person name="Hunt B.G."/>
        </authorList>
    </citation>
    <scope>NUCLEOTIDE SEQUENCE</scope>
    <source>
        <strain evidence="1">PL_HMW_Pooled</strain>
    </source>
</reference>
<dbReference type="EMBL" id="JAHWGI010001242">
    <property type="protein sequence ID" value="KAK3925989.1"/>
    <property type="molecule type" value="Genomic_DNA"/>
</dbReference>
<dbReference type="Proteomes" id="UP001219518">
    <property type="component" value="Unassembled WGS sequence"/>
</dbReference>
<comment type="caution">
    <text evidence="1">The sequence shown here is derived from an EMBL/GenBank/DDBJ whole genome shotgun (WGS) entry which is preliminary data.</text>
</comment>
<sequence>MTASVYVERWNNILKLPEAYDLVLDDFEALHVVIPEKYACLEGKEDNLMKRWKNFSMKIVDLLKALASKKDVKKYTALLEGVPNENSKDLIILSMLPIICKNKGQVKIGSTTIKPPSVESTNAFIFAVPGAAEFQEKIRQRNKWYADLGASIQPFVAVTTKDKHTVTASYVIVDDIIWKTGRDAMDLEPENNVNLQPEKDENFSRLKSDNPDVSQQFDVSLTNAVLSFIATMYDIGFTEDQDCKTVSRMFDSLENMFQRFETTYLRMKEFEACGAFIRPEHFVIGQALTEITNSNGDVVLNPMKLTGHFVPARKICDKSFGNKALFRKIGDELDYLEKEGITVVTPQGTYQVYFALIVAGGDNKGANEILGYVSSFSANFFCRICRMKSDETVTCTSSDPSKLRRPEDYEEELQINNLSLTGRKGVCVFNTLDSYNCYSNFHLDIMHDLDEGCWKYLMTDIVRFFIMAGRFSLVYLNELIQGFQYGPSEQRNTFPLITSDHL</sequence>
<reference evidence="1" key="1">
    <citation type="submission" date="2021-07" db="EMBL/GenBank/DDBJ databases">
        <authorList>
            <person name="Catto M.A."/>
            <person name="Jacobson A."/>
            <person name="Kennedy G."/>
            <person name="Labadie P."/>
            <person name="Hunt B.G."/>
            <person name="Srinivasan R."/>
        </authorList>
    </citation>
    <scope>NUCLEOTIDE SEQUENCE</scope>
    <source>
        <strain evidence="1">PL_HMW_Pooled</strain>
        <tissue evidence="1">Head</tissue>
    </source>
</reference>
<evidence type="ECO:0000313" key="2">
    <source>
        <dbReference type="Proteomes" id="UP001219518"/>
    </source>
</evidence>
<gene>
    <name evidence="1" type="ORF">KUF71_014238</name>
</gene>